<dbReference type="Proteomes" id="UP000288805">
    <property type="component" value="Unassembled WGS sequence"/>
</dbReference>
<dbReference type="EMBL" id="QGNW01001457">
    <property type="protein sequence ID" value="RVW40546.1"/>
    <property type="molecule type" value="Genomic_DNA"/>
</dbReference>
<keyword evidence="1" id="KW-0812">Transmembrane</keyword>
<name>A0A438DYF5_VITVI</name>
<protein>
    <submittedName>
        <fullName evidence="2">Uncharacterized protein</fullName>
    </submittedName>
</protein>
<sequence>MGSGHNQIPMFPWDSDKTVFITNDDVYCNNVMSFGYSDVQAISWDNYGDTVRMGSKGALARGVIMNINGLLYLGLLVIPGVTIFAVQVKEA</sequence>
<accession>A0A438DYF5</accession>
<proteinExistence type="predicted"/>
<dbReference type="AlphaFoldDB" id="A0A438DYF5"/>
<evidence type="ECO:0000256" key="1">
    <source>
        <dbReference type="SAM" id="Phobius"/>
    </source>
</evidence>
<gene>
    <name evidence="2" type="ORF">CK203_081470</name>
</gene>
<reference evidence="2 3" key="1">
    <citation type="journal article" date="2018" name="PLoS Genet.">
        <title>Population sequencing reveals clonal diversity and ancestral inbreeding in the grapevine cultivar Chardonnay.</title>
        <authorList>
            <person name="Roach M.J."/>
            <person name="Johnson D.L."/>
            <person name="Bohlmann J."/>
            <person name="van Vuuren H.J."/>
            <person name="Jones S.J."/>
            <person name="Pretorius I.S."/>
            <person name="Schmidt S.A."/>
            <person name="Borneman A.R."/>
        </authorList>
    </citation>
    <scope>NUCLEOTIDE SEQUENCE [LARGE SCALE GENOMIC DNA]</scope>
    <source>
        <strain evidence="3">cv. Chardonnay</strain>
        <tissue evidence="2">Leaf</tissue>
    </source>
</reference>
<comment type="caution">
    <text evidence="2">The sequence shown here is derived from an EMBL/GenBank/DDBJ whole genome shotgun (WGS) entry which is preliminary data.</text>
</comment>
<evidence type="ECO:0000313" key="3">
    <source>
        <dbReference type="Proteomes" id="UP000288805"/>
    </source>
</evidence>
<organism evidence="2 3">
    <name type="scientific">Vitis vinifera</name>
    <name type="common">Grape</name>
    <dbReference type="NCBI Taxonomy" id="29760"/>
    <lineage>
        <taxon>Eukaryota</taxon>
        <taxon>Viridiplantae</taxon>
        <taxon>Streptophyta</taxon>
        <taxon>Embryophyta</taxon>
        <taxon>Tracheophyta</taxon>
        <taxon>Spermatophyta</taxon>
        <taxon>Magnoliopsida</taxon>
        <taxon>eudicotyledons</taxon>
        <taxon>Gunneridae</taxon>
        <taxon>Pentapetalae</taxon>
        <taxon>rosids</taxon>
        <taxon>Vitales</taxon>
        <taxon>Vitaceae</taxon>
        <taxon>Viteae</taxon>
        <taxon>Vitis</taxon>
    </lineage>
</organism>
<feature type="transmembrane region" description="Helical" evidence="1">
    <location>
        <begin position="70"/>
        <end position="88"/>
    </location>
</feature>
<keyword evidence="1" id="KW-1133">Transmembrane helix</keyword>
<keyword evidence="1" id="KW-0472">Membrane</keyword>
<evidence type="ECO:0000313" key="2">
    <source>
        <dbReference type="EMBL" id="RVW40546.1"/>
    </source>
</evidence>